<evidence type="ECO:0000256" key="7">
    <source>
        <dbReference type="ARBA" id="ARBA00023212"/>
    </source>
</evidence>
<dbReference type="STRING" id="81824.A9UV36"/>
<dbReference type="GO" id="GO:0010457">
    <property type="term" value="P:centriole-centriole cohesion"/>
    <property type="evidence" value="ECO:0000318"/>
    <property type="project" value="GO_Central"/>
</dbReference>
<dbReference type="InterPro" id="IPR033603">
    <property type="entry name" value="CEP44"/>
</dbReference>
<dbReference type="PANTHER" id="PTHR31477:SF1">
    <property type="entry name" value="CENTROSOMAL PROTEIN OF 44 KDA"/>
    <property type="match status" value="1"/>
</dbReference>
<feature type="compositionally biased region" description="Pro residues" evidence="9">
    <location>
        <begin position="294"/>
        <end position="305"/>
    </location>
</feature>
<evidence type="ECO:0000256" key="2">
    <source>
        <dbReference type="ARBA" id="ARBA00004214"/>
    </source>
</evidence>
<evidence type="ECO:0000259" key="10">
    <source>
        <dbReference type="Pfam" id="PF15007"/>
    </source>
</evidence>
<feature type="domain" description="Centrosomal CEP44" evidence="10">
    <location>
        <begin position="5"/>
        <end position="129"/>
    </location>
</feature>
<dbReference type="GeneID" id="5889537"/>
<reference evidence="11 12" key="1">
    <citation type="journal article" date="2008" name="Nature">
        <title>The genome of the choanoflagellate Monosiga brevicollis and the origin of metazoans.</title>
        <authorList>
            <consortium name="JGI Sequencing"/>
            <person name="King N."/>
            <person name="Westbrook M.J."/>
            <person name="Young S.L."/>
            <person name="Kuo A."/>
            <person name="Abedin M."/>
            <person name="Chapman J."/>
            <person name="Fairclough S."/>
            <person name="Hellsten U."/>
            <person name="Isogai Y."/>
            <person name="Letunic I."/>
            <person name="Marr M."/>
            <person name="Pincus D."/>
            <person name="Putnam N."/>
            <person name="Rokas A."/>
            <person name="Wright K.J."/>
            <person name="Zuzow R."/>
            <person name="Dirks W."/>
            <person name="Good M."/>
            <person name="Goodstein D."/>
            <person name="Lemons D."/>
            <person name="Li W."/>
            <person name="Lyons J.B."/>
            <person name="Morris A."/>
            <person name="Nichols S."/>
            <person name="Richter D.J."/>
            <person name="Salamov A."/>
            <person name="Bork P."/>
            <person name="Lim W.A."/>
            <person name="Manning G."/>
            <person name="Miller W.T."/>
            <person name="McGinnis W."/>
            <person name="Shapiro H."/>
            <person name="Tjian R."/>
            <person name="Grigoriev I.V."/>
            <person name="Rokhsar D."/>
        </authorList>
    </citation>
    <scope>NUCLEOTIDE SEQUENCE [LARGE SCALE GENOMIC DNA]</scope>
    <source>
        <strain evidence="12">MX1 / ATCC 50154</strain>
    </source>
</reference>
<dbReference type="OMA" id="HENTHDI"/>
<gene>
    <name evidence="11" type="ORF">MONBRDRAFT_23873</name>
</gene>
<protein>
    <recommendedName>
        <fullName evidence="4">Centrosomal protein of 44 kDa</fullName>
    </recommendedName>
</protein>
<dbReference type="GO" id="GO:0007099">
    <property type="term" value="P:centriole replication"/>
    <property type="evidence" value="ECO:0000318"/>
    <property type="project" value="GO_Central"/>
</dbReference>
<evidence type="ECO:0000256" key="3">
    <source>
        <dbReference type="ARBA" id="ARBA00004647"/>
    </source>
</evidence>
<dbReference type="Pfam" id="PF15007">
    <property type="entry name" value="CEP44"/>
    <property type="match status" value="1"/>
</dbReference>
<evidence type="ECO:0000256" key="8">
    <source>
        <dbReference type="ARBA" id="ARBA00046235"/>
    </source>
</evidence>
<evidence type="ECO:0000256" key="1">
    <source>
        <dbReference type="ARBA" id="ARBA00004114"/>
    </source>
</evidence>
<feature type="compositionally biased region" description="Polar residues" evidence="9">
    <location>
        <begin position="212"/>
        <end position="224"/>
    </location>
</feature>
<sequence length="465" mass="50153">MSTGDLLNNLGRLQRALRVVRYAGHFDTTRAKLGDPAAFLPLIHYTLLAYSHRVSAELAEHGYELYGKSDLRFVEAVFRLLRNEFGYSPRLSTEQFFARGFAELKMILVVDITDICIKRHRELARQAKAELGPRGSTRVENVYGPLVTDNVSPNTSMLYGARRQYDSQLYQTTTNHPLDRDDVDSIHAALFDVDDSDIQPRSPLQSGLPEQLEQTQPTQNSMPASVQAAATAEHSSATHQAATAAMQGVDALARRVQALTARMSNLDGKQAQLMHLASSHRSQGEANESTNSAPPRPRPASPHPTPETNAAWSSELASMRQAMEALSRQVESLAAGMRRMETDVGTRLVLLEAQVASGPNSQQPVNDRRGADAAGPISPPPATLAGTSLATGSRLHTGAAPMASSRAPAAASRSPVTGTTTATTVRAEERAAQAAEPPTTLRATISERQHLTPFAFLARGGPLSE</sequence>
<evidence type="ECO:0000256" key="4">
    <source>
        <dbReference type="ARBA" id="ARBA00014053"/>
    </source>
</evidence>
<dbReference type="GO" id="GO:0005813">
    <property type="term" value="C:centrosome"/>
    <property type="evidence" value="ECO:0000318"/>
    <property type="project" value="GO_Central"/>
</dbReference>
<dbReference type="PANTHER" id="PTHR31477">
    <property type="entry name" value="CENTROSOMAL PROTEIN OF 44 KDA"/>
    <property type="match status" value="1"/>
</dbReference>
<dbReference type="EMBL" id="CH991546">
    <property type="protein sequence ID" value="EDQ90826.1"/>
    <property type="molecule type" value="Genomic_DNA"/>
</dbReference>
<keyword evidence="7" id="KW-0206">Cytoskeleton</keyword>
<evidence type="ECO:0000256" key="5">
    <source>
        <dbReference type="ARBA" id="ARBA00022490"/>
    </source>
</evidence>
<dbReference type="RefSeq" id="XP_001744123.1">
    <property type="nucleotide sequence ID" value="XM_001744071.1"/>
</dbReference>
<dbReference type="eggNOG" id="ENOG502R3RQ">
    <property type="taxonomic scope" value="Eukaryota"/>
</dbReference>
<feature type="compositionally biased region" description="Polar residues" evidence="9">
    <location>
        <begin position="279"/>
        <end position="291"/>
    </location>
</feature>
<feature type="region of interest" description="Disordered" evidence="9">
    <location>
        <begin position="355"/>
        <end position="440"/>
    </location>
</feature>
<dbReference type="InParanoid" id="A9UV36"/>
<feature type="compositionally biased region" description="Low complexity" evidence="9">
    <location>
        <begin position="227"/>
        <end position="242"/>
    </location>
</feature>
<proteinExistence type="predicted"/>
<accession>A9UV36</accession>
<organism evidence="11 12">
    <name type="scientific">Monosiga brevicollis</name>
    <name type="common">Choanoflagellate</name>
    <dbReference type="NCBI Taxonomy" id="81824"/>
    <lineage>
        <taxon>Eukaryota</taxon>
        <taxon>Choanoflagellata</taxon>
        <taxon>Craspedida</taxon>
        <taxon>Salpingoecidae</taxon>
        <taxon>Monosiga</taxon>
    </lineage>
</organism>
<keyword evidence="6" id="KW-0175">Coiled coil</keyword>
<evidence type="ECO:0000256" key="9">
    <source>
        <dbReference type="SAM" id="MobiDB-lite"/>
    </source>
</evidence>
<feature type="region of interest" description="Disordered" evidence="9">
    <location>
        <begin position="275"/>
        <end position="310"/>
    </location>
</feature>
<comment type="subcellular location">
    <subcellularLocation>
        <location evidence="1">Cytoplasm</location>
        <location evidence="1">Cytoskeleton</location>
        <location evidence="1">Microtubule organizing center</location>
        <location evidence="1">Centrosome</location>
        <location evidence="1">Centriole</location>
    </subcellularLocation>
    <subcellularLocation>
        <location evidence="3">Cytoplasm</location>
        <location evidence="3">Cytoskeleton</location>
        <location evidence="3">Spindle pole</location>
    </subcellularLocation>
    <subcellularLocation>
        <location evidence="2">Midbody</location>
    </subcellularLocation>
</comment>
<keyword evidence="5" id="KW-0963">Cytoplasm</keyword>
<keyword evidence="12" id="KW-1185">Reference proteome</keyword>
<dbReference type="AlphaFoldDB" id="A9UV36"/>
<evidence type="ECO:0000256" key="6">
    <source>
        <dbReference type="ARBA" id="ARBA00023054"/>
    </source>
</evidence>
<evidence type="ECO:0000313" key="11">
    <source>
        <dbReference type="EMBL" id="EDQ90826.1"/>
    </source>
</evidence>
<dbReference type="GO" id="GO:0000922">
    <property type="term" value="C:spindle pole"/>
    <property type="evidence" value="ECO:0000318"/>
    <property type="project" value="GO_Central"/>
</dbReference>
<comment type="function">
    <text evidence="8">Centriole-enriched microtubule-binding protein involved in centriole biogenesis. In collaboration with CEP295 and POC1B, is required for the centriole-to-centrosome conversion by ensuring the formation of bona fide centriole wall. Functions as a linker component that maintains centrosome cohesion. Associates with CROCC and regulates its stability and localization to the centrosome.</text>
</comment>
<dbReference type="KEGG" id="mbr:MONBRDRAFT_23873"/>
<dbReference type="InterPro" id="IPR029157">
    <property type="entry name" value="CEP44_CC"/>
</dbReference>
<evidence type="ECO:0000313" key="12">
    <source>
        <dbReference type="Proteomes" id="UP000001357"/>
    </source>
</evidence>
<feature type="region of interest" description="Disordered" evidence="9">
    <location>
        <begin position="195"/>
        <end position="242"/>
    </location>
</feature>
<feature type="compositionally biased region" description="Low complexity" evidence="9">
    <location>
        <begin position="399"/>
        <end position="425"/>
    </location>
</feature>
<dbReference type="Proteomes" id="UP000001357">
    <property type="component" value="Unassembled WGS sequence"/>
</dbReference>
<dbReference type="GO" id="GO:0030496">
    <property type="term" value="C:midbody"/>
    <property type="evidence" value="ECO:0007669"/>
    <property type="project" value="UniProtKB-SubCell"/>
</dbReference>
<name>A9UV36_MONBE</name>
<dbReference type="GO" id="GO:0005814">
    <property type="term" value="C:centriole"/>
    <property type="evidence" value="ECO:0007669"/>
    <property type="project" value="UniProtKB-SubCell"/>
</dbReference>